<dbReference type="AlphaFoldDB" id="A0AAV7J922"/>
<dbReference type="Proteomes" id="UP000826195">
    <property type="component" value="Unassembled WGS sequence"/>
</dbReference>
<sequence>MARSARNACNPIFGIRTVHRTECGGVCGEERRDVEYMLSSSRPRISVHQNSPDRHEKGVYHDAPRCSPN</sequence>
<dbReference type="EMBL" id="JAHXZJ010000001">
    <property type="protein sequence ID" value="KAH0568976.1"/>
    <property type="molecule type" value="Genomic_DNA"/>
</dbReference>
<organism evidence="2 3">
    <name type="scientific">Cotesia glomerata</name>
    <name type="common">Lepidopteran parasitic wasp</name>
    <name type="synonym">Apanteles glomeratus</name>
    <dbReference type="NCBI Taxonomy" id="32391"/>
    <lineage>
        <taxon>Eukaryota</taxon>
        <taxon>Metazoa</taxon>
        <taxon>Ecdysozoa</taxon>
        <taxon>Arthropoda</taxon>
        <taxon>Hexapoda</taxon>
        <taxon>Insecta</taxon>
        <taxon>Pterygota</taxon>
        <taxon>Neoptera</taxon>
        <taxon>Endopterygota</taxon>
        <taxon>Hymenoptera</taxon>
        <taxon>Apocrita</taxon>
        <taxon>Ichneumonoidea</taxon>
        <taxon>Braconidae</taxon>
        <taxon>Microgastrinae</taxon>
        <taxon>Cotesia</taxon>
    </lineage>
</organism>
<evidence type="ECO:0000313" key="2">
    <source>
        <dbReference type="EMBL" id="KAH0568976.1"/>
    </source>
</evidence>
<protein>
    <submittedName>
        <fullName evidence="2">Uncharacterized protein</fullName>
    </submittedName>
</protein>
<proteinExistence type="predicted"/>
<feature type="compositionally biased region" description="Polar residues" evidence="1">
    <location>
        <begin position="40"/>
        <end position="50"/>
    </location>
</feature>
<name>A0AAV7J922_COTGL</name>
<gene>
    <name evidence="2" type="ORF">KQX54_021675</name>
</gene>
<feature type="compositionally biased region" description="Basic and acidic residues" evidence="1">
    <location>
        <begin position="51"/>
        <end position="69"/>
    </location>
</feature>
<keyword evidence="3" id="KW-1185">Reference proteome</keyword>
<evidence type="ECO:0000313" key="3">
    <source>
        <dbReference type="Proteomes" id="UP000826195"/>
    </source>
</evidence>
<comment type="caution">
    <text evidence="2">The sequence shown here is derived from an EMBL/GenBank/DDBJ whole genome shotgun (WGS) entry which is preliminary data.</text>
</comment>
<feature type="region of interest" description="Disordered" evidence="1">
    <location>
        <begin position="40"/>
        <end position="69"/>
    </location>
</feature>
<accession>A0AAV7J922</accession>
<evidence type="ECO:0000256" key="1">
    <source>
        <dbReference type="SAM" id="MobiDB-lite"/>
    </source>
</evidence>
<reference evidence="2 3" key="1">
    <citation type="journal article" date="2021" name="J. Hered.">
        <title>A chromosome-level genome assembly of the parasitoid wasp, Cotesia glomerata (Hymenoptera: Braconidae).</title>
        <authorList>
            <person name="Pinto B.J."/>
            <person name="Weis J.J."/>
            <person name="Gamble T."/>
            <person name="Ode P.J."/>
            <person name="Paul R."/>
            <person name="Zaspel J.M."/>
        </authorList>
    </citation>
    <scope>NUCLEOTIDE SEQUENCE [LARGE SCALE GENOMIC DNA]</scope>
    <source>
        <strain evidence="2">CgM1</strain>
    </source>
</reference>